<accession>A0A9W8ZUB7</accession>
<comment type="caution">
    <text evidence="2">The sequence shown here is derived from an EMBL/GenBank/DDBJ whole genome shotgun (WGS) entry which is preliminary data.</text>
</comment>
<dbReference type="AlphaFoldDB" id="A0A9W8ZUB7"/>
<proteinExistence type="predicted"/>
<sequence length="902" mass="102930">MPISPAIPNLLNPTEHGHHVVAIPVSALLNPLPVDLVGLPPGPAPPQLSSTPINVTIQRSLLNKNFKMNRKTTVSMVYKYPIDATLEYPETGTTQEEVVGHLFEMKLEEWVSPSRDFAYSRGGPRGKGREFVTNPLLVDSMGEMVPCITRHSTCQGVKICPFFDLDEESMYHSQATREQIQVLMRQNREQYMEFSTPTRDVFEKTSAYLTAIKRVGCTSEANHDASDFQGNSDQSERTALRRGYPEMPNRCTGKLLFQLSFDGTPYIKCEHHATNNNRDHFFDNTVGNGRFDVQYLEAVLTEDHEEVNRIESEAQLHGYGPRVSCHMVTNNTSQRLTCTWNHRHGADGDLKQPALVSMQCRCTFREYEPLEDYRASCPYILITSRGPHSHPIPLPQKTPRKAKLVLESLFENMEVELADLTPRKFLRHPITQCYLSSHFPMLWNPMLSDLHISLSNRRLMHIKAQQDSLLEPDSYYVRSMIEISPLELESDEDDVLEDQPGETILQPLKIAICMTSEASHRFVKAQYLQSNIGFKRIVGFYEFEVASVDKYSNTSVTFCRVYLNSQTANAHRLVLAQINKILMEDTGRGLRWRHLHGLDIDDYDGLILNWVVDQHRGQAKGIGLYLHDLAQGLAPKTDFHQPLRLIQDLSPYDHLRCFLTLCTTHFYRNIRKCMVSEQVKCVMRGLICVQHDDWDEAVEEIRTAGGRAAQNWLSDKETSKFVFPAICWEKSYIPFDIWNARPRESNVVEVVHANVNMEGTQCTLVGGVIKGKHYDLLKQRSLLNREDFGIRESYGSKHPYENAMKNHKRKAHIRKKNLRQEDSKIETHNKKITELHLTLQNARARVEAAWVSSSSSTHTAERAWERAKKAAENACLAFEKQVQVGRSLVGKGSGKVFIALPC</sequence>
<evidence type="ECO:0000313" key="2">
    <source>
        <dbReference type="EMBL" id="KAJ4466685.1"/>
    </source>
</evidence>
<name>A0A9W8ZUB7_9AGAR</name>
<evidence type="ECO:0000256" key="1">
    <source>
        <dbReference type="SAM" id="MobiDB-lite"/>
    </source>
</evidence>
<feature type="region of interest" description="Disordered" evidence="1">
    <location>
        <begin position="223"/>
        <end position="245"/>
    </location>
</feature>
<reference evidence="2" key="1">
    <citation type="submission" date="2022-08" db="EMBL/GenBank/DDBJ databases">
        <authorList>
            <consortium name="DOE Joint Genome Institute"/>
            <person name="Min B."/>
            <person name="Riley R."/>
            <person name="Sierra-Patev S."/>
            <person name="Naranjo-Ortiz M."/>
            <person name="Looney B."/>
            <person name="Konkel Z."/>
            <person name="Slot J.C."/>
            <person name="Sakamoto Y."/>
            <person name="Steenwyk J.L."/>
            <person name="Rokas A."/>
            <person name="Carro J."/>
            <person name="Camarero S."/>
            <person name="Ferreira P."/>
            <person name="Molpeceres G."/>
            <person name="Ruiz-Duenas F.J."/>
            <person name="Serrano A."/>
            <person name="Henrissat B."/>
            <person name="Drula E."/>
            <person name="Hughes K.W."/>
            <person name="Mata J.L."/>
            <person name="Ishikawa N.K."/>
            <person name="Vargas-Isla R."/>
            <person name="Ushijima S."/>
            <person name="Smith C.A."/>
            <person name="Ahrendt S."/>
            <person name="Andreopoulos W."/>
            <person name="He G."/>
            <person name="Labutti K."/>
            <person name="Lipzen A."/>
            <person name="Ng V."/>
            <person name="Sandor L."/>
            <person name="Barry K."/>
            <person name="Martinez A.T."/>
            <person name="Xiao Y."/>
            <person name="Gibbons J.G."/>
            <person name="Terashima K."/>
            <person name="Hibbett D.S."/>
            <person name="Grigoriev I.V."/>
        </authorList>
    </citation>
    <scope>NUCLEOTIDE SEQUENCE</scope>
    <source>
        <strain evidence="2">Sp2 HRB7682 ss15</strain>
    </source>
</reference>
<gene>
    <name evidence="2" type="ORF">C8J55DRAFT_439536</name>
</gene>
<dbReference type="EMBL" id="JANVFS010000044">
    <property type="protein sequence ID" value="KAJ4466685.1"/>
    <property type="molecule type" value="Genomic_DNA"/>
</dbReference>
<evidence type="ECO:0000313" key="3">
    <source>
        <dbReference type="Proteomes" id="UP001150238"/>
    </source>
</evidence>
<protein>
    <submittedName>
        <fullName evidence="2">Uncharacterized protein</fullName>
    </submittedName>
</protein>
<organism evidence="2 3">
    <name type="scientific">Lentinula lateritia</name>
    <dbReference type="NCBI Taxonomy" id="40482"/>
    <lineage>
        <taxon>Eukaryota</taxon>
        <taxon>Fungi</taxon>
        <taxon>Dikarya</taxon>
        <taxon>Basidiomycota</taxon>
        <taxon>Agaricomycotina</taxon>
        <taxon>Agaricomycetes</taxon>
        <taxon>Agaricomycetidae</taxon>
        <taxon>Agaricales</taxon>
        <taxon>Marasmiineae</taxon>
        <taxon>Omphalotaceae</taxon>
        <taxon>Lentinula</taxon>
    </lineage>
</organism>
<reference evidence="2" key="2">
    <citation type="journal article" date="2023" name="Proc. Natl. Acad. Sci. U.S.A.">
        <title>A global phylogenomic analysis of the shiitake genus Lentinula.</title>
        <authorList>
            <person name="Sierra-Patev S."/>
            <person name="Min B."/>
            <person name="Naranjo-Ortiz M."/>
            <person name="Looney B."/>
            <person name="Konkel Z."/>
            <person name="Slot J.C."/>
            <person name="Sakamoto Y."/>
            <person name="Steenwyk J.L."/>
            <person name="Rokas A."/>
            <person name="Carro J."/>
            <person name="Camarero S."/>
            <person name="Ferreira P."/>
            <person name="Molpeceres G."/>
            <person name="Ruiz-Duenas F.J."/>
            <person name="Serrano A."/>
            <person name="Henrissat B."/>
            <person name="Drula E."/>
            <person name="Hughes K.W."/>
            <person name="Mata J.L."/>
            <person name="Ishikawa N.K."/>
            <person name="Vargas-Isla R."/>
            <person name="Ushijima S."/>
            <person name="Smith C.A."/>
            <person name="Donoghue J."/>
            <person name="Ahrendt S."/>
            <person name="Andreopoulos W."/>
            <person name="He G."/>
            <person name="LaButti K."/>
            <person name="Lipzen A."/>
            <person name="Ng V."/>
            <person name="Riley R."/>
            <person name="Sandor L."/>
            <person name="Barry K."/>
            <person name="Martinez A.T."/>
            <person name="Xiao Y."/>
            <person name="Gibbons J.G."/>
            <person name="Terashima K."/>
            <person name="Grigoriev I.V."/>
            <person name="Hibbett D."/>
        </authorList>
    </citation>
    <scope>NUCLEOTIDE SEQUENCE</scope>
    <source>
        <strain evidence="2">Sp2 HRB7682 ss15</strain>
    </source>
</reference>
<dbReference type="Proteomes" id="UP001150238">
    <property type="component" value="Unassembled WGS sequence"/>
</dbReference>